<sequence>MTSLVSPSSSFSALTSPGDAIAVLVLVETSGAMSNYWEEIKGFYLPVLLDTLRNAHDIKTVPMRVCWQTSQTVFSGNQTSSPGDATGKEIPDFRFDPASTSAVSTTALRYSIETLKAAFRDRSATRHFIVVAASSPLDDSNRTIRDPNALEPIAAALRQEKIRLHMILGPVGQTQMHHQLHHQVLQPQNCRAVPLWFSADISKFSILLMGKPPSSFVEAHSTNSNVASGSSQSSGTPISTGSSLPSSPILQDPYPGTDRRKSMSPQNRRGKPGTTEQPAHGLVSYLQQMHGLTKKRTYGGTKPAKRASTGDTPRSSSSIRPILPRLDVPEQKSRGFSPYPTMGSPNAGQPLVEASTTSAQRYMPIAPASLPSSPSEENRRSRSRWPWLQPAPLRAVSSGSSNTNPSAVNALRSLAMMTPRHPELAARLPDLSPVRNGPMHPTATQLQGAMTPDSDAVFSMPFDSHPNPGATEWFHRQRSSTIATSNPQDYRMSATPSPTHTPHGYESPWVPGAYTHHTHGYPSHDHLTHTHDHASFPHMHHPPPLLQQGNADNPEDQPFLITPEFEALANARFEAAVRSGAMQASMTAATLGPVSSDRLTPTPAAIPYSAREGQLQLTMTDIPPPQFPREETSTISPSDPPTGLQGSGGQAPGIHPGQGHSGGNTADPTQDRWYGM</sequence>
<gene>
    <name evidence="2" type="ORF">BXZ70DRAFT_919614</name>
</gene>
<feature type="region of interest" description="Disordered" evidence="1">
    <location>
        <begin position="478"/>
        <end position="558"/>
    </location>
</feature>
<feature type="region of interest" description="Disordered" evidence="1">
    <location>
        <begin position="221"/>
        <end position="279"/>
    </location>
</feature>
<feature type="compositionally biased region" description="Low complexity" evidence="1">
    <location>
        <begin position="313"/>
        <end position="326"/>
    </location>
</feature>
<organism evidence="2 3">
    <name type="scientific">Cristinia sonorae</name>
    <dbReference type="NCBI Taxonomy" id="1940300"/>
    <lineage>
        <taxon>Eukaryota</taxon>
        <taxon>Fungi</taxon>
        <taxon>Dikarya</taxon>
        <taxon>Basidiomycota</taxon>
        <taxon>Agaricomycotina</taxon>
        <taxon>Agaricomycetes</taxon>
        <taxon>Agaricomycetidae</taxon>
        <taxon>Agaricales</taxon>
        <taxon>Pleurotineae</taxon>
        <taxon>Stephanosporaceae</taxon>
        <taxon>Cristinia</taxon>
    </lineage>
</organism>
<protein>
    <submittedName>
        <fullName evidence="2">Uncharacterized protein</fullName>
    </submittedName>
</protein>
<dbReference type="Proteomes" id="UP000813824">
    <property type="component" value="Unassembled WGS sequence"/>
</dbReference>
<evidence type="ECO:0000256" key="1">
    <source>
        <dbReference type="SAM" id="MobiDB-lite"/>
    </source>
</evidence>
<feature type="compositionally biased region" description="Low complexity" evidence="1">
    <location>
        <begin position="365"/>
        <end position="375"/>
    </location>
</feature>
<dbReference type="EMBL" id="JAEVFJ010000004">
    <property type="protein sequence ID" value="KAH8105161.1"/>
    <property type="molecule type" value="Genomic_DNA"/>
</dbReference>
<dbReference type="AlphaFoldDB" id="A0A8K0XT27"/>
<reference evidence="2" key="1">
    <citation type="journal article" date="2021" name="New Phytol.">
        <title>Evolutionary innovations through gain and loss of genes in the ectomycorrhizal Boletales.</title>
        <authorList>
            <person name="Wu G."/>
            <person name="Miyauchi S."/>
            <person name="Morin E."/>
            <person name="Kuo A."/>
            <person name="Drula E."/>
            <person name="Varga T."/>
            <person name="Kohler A."/>
            <person name="Feng B."/>
            <person name="Cao Y."/>
            <person name="Lipzen A."/>
            <person name="Daum C."/>
            <person name="Hundley H."/>
            <person name="Pangilinan J."/>
            <person name="Johnson J."/>
            <person name="Barry K."/>
            <person name="LaButti K."/>
            <person name="Ng V."/>
            <person name="Ahrendt S."/>
            <person name="Min B."/>
            <person name="Choi I.G."/>
            <person name="Park H."/>
            <person name="Plett J.M."/>
            <person name="Magnuson J."/>
            <person name="Spatafora J.W."/>
            <person name="Nagy L.G."/>
            <person name="Henrissat B."/>
            <person name="Grigoriev I.V."/>
            <person name="Yang Z.L."/>
            <person name="Xu J."/>
            <person name="Martin F.M."/>
        </authorList>
    </citation>
    <scope>NUCLEOTIDE SEQUENCE</scope>
    <source>
        <strain evidence="2">KKN 215</strain>
    </source>
</reference>
<evidence type="ECO:0000313" key="3">
    <source>
        <dbReference type="Proteomes" id="UP000813824"/>
    </source>
</evidence>
<feature type="region of interest" description="Disordered" evidence="1">
    <location>
        <begin position="620"/>
        <end position="676"/>
    </location>
</feature>
<comment type="caution">
    <text evidence="2">The sequence shown here is derived from an EMBL/GenBank/DDBJ whole genome shotgun (WGS) entry which is preliminary data.</text>
</comment>
<proteinExistence type="predicted"/>
<name>A0A8K0XT27_9AGAR</name>
<feature type="region of interest" description="Disordered" evidence="1">
    <location>
        <begin position="295"/>
        <end position="351"/>
    </location>
</feature>
<accession>A0A8K0XT27</accession>
<evidence type="ECO:0000313" key="2">
    <source>
        <dbReference type="EMBL" id="KAH8105161.1"/>
    </source>
</evidence>
<feature type="compositionally biased region" description="Polar residues" evidence="1">
    <location>
        <begin position="479"/>
        <end position="500"/>
    </location>
</feature>
<feature type="compositionally biased region" description="Basic and acidic residues" evidence="1">
    <location>
        <begin position="522"/>
        <end position="535"/>
    </location>
</feature>
<keyword evidence="3" id="KW-1185">Reference proteome</keyword>
<dbReference type="OrthoDB" id="3263163at2759"/>
<feature type="region of interest" description="Disordered" evidence="1">
    <location>
        <begin position="365"/>
        <end position="385"/>
    </location>
</feature>
<feature type="compositionally biased region" description="Low complexity" evidence="1">
    <location>
        <begin position="221"/>
        <end position="248"/>
    </location>
</feature>